<dbReference type="SMART" id="SM00233">
    <property type="entry name" value="PH"/>
    <property type="match status" value="3"/>
</dbReference>
<dbReference type="Gene3D" id="2.30.42.10">
    <property type="match status" value="1"/>
</dbReference>
<dbReference type="InterPro" id="IPR036034">
    <property type="entry name" value="PDZ_sf"/>
</dbReference>
<dbReference type="Pfam" id="PF00169">
    <property type="entry name" value="PH"/>
    <property type="match status" value="1"/>
</dbReference>
<dbReference type="SUPFAM" id="SSF103657">
    <property type="entry name" value="BAR/IMD domain-like"/>
    <property type="match status" value="1"/>
</dbReference>
<feature type="region of interest" description="Disordered" evidence="1">
    <location>
        <begin position="79"/>
        <end position="132"/>
    </location>
</feature>
<dbReference type="InterPro" id="IPR027267">
    <property type="entry name" value="AH/BAR_dom_sf"/>
</dbReference>
<accession>A0AB34K4E9</accession>
<evidence type="ECO:0000259" key="2">
    <source>
        <dbReference type="PROSITE" id="PS50003"/>
    </source>
</evidence>
<dbReference type="SUPFAM" id="SSF50156">
    <property type="entry name" value="PDZ domain-like"/>
    <property type="match status" value="1"/>
</dbReference>
<dbReference type="SUPFAM" id="SSF48065">
    <property type="entry name" value="DBL homology domain (DH-domain)"/>
    <property type="match status" value="1"/>
</dbReference>
<dbReference type="InterPro" id="IPR041489">
    <property type="entry name" value="PDZ_6"/>
</dbReference>
<dbReference type="InterPro" id="IPR035899">
    <property type="entry name" value="DBL_dom_sf"/>
</dbReference>
<feature type="domain" description="PH" evidence="2">
    <location>
        <begin position="366"/>
        <end position="575"/>
    </location>
</feature>
<dbReference type="Pfam" id="PF00621">
    <property type="entry name" value="RhoGEF"/>
    <property type="match status" value="1"/>
</dbReference>
<dbReference type="SMART" id="SM00228">
    <property type="entry name" value="PDZ"/>
    <property type="match status" value="1"/>
</dbReference>
<feature type="domain" description="PH" evidence="2">
    <location>
        <begin position="751"/>
        <end position="859"/>
    </location>
</feature>
<dbReference type="PROSITE" id="PS50106">
    <property type="entry name" value="PDZ"/>
    <property type="match status" value="1"/>
</dbReference>
<gene>
    <name evidence="5" type="ORF">AB1Y20_015934</name>
</gene>
<sequence>MVVWHVCSYTAEPYALEEEDLLAQREAGELDDTTLVWTAGMHDWQPLSALPALLEVRPPAAAAGVGSLFSRAVVSELEPADSAPPDSQMPAWELSGHGVDPFSDEIAPPPEAERCDAPRGEGGEEESAAADAAPAAFRRFGRLLEELVQTERSYLAAVEQLLCEYRPALEPLAPTLLRAVFDELPPLQRLSEELLGKLDSLARASAVQLPAAAEGEPQGYWPAAALAATFAPSHVEAEAHPLLRYQRYINQYESVAETLAELLAVGTFSERARRVAASLGSGLQLHDLFIMPVQRLPRYVLLLEAAAAAIPAEDASHAALLRAVAVVRAVVTAVNEGKREADSFERVREVQRRLGSALIIEHPCRRFVAEGQLLLLEGGEWVERRAVLLNDMLLLVRQEDGLGLRDEGATPRHSELTCEMLVQLSASSSVVDPTDAEGSKAQLLAFAAQLQPTQDKPTSRRSFSVMRIVGSKAASAALRRASLAIGVAGGSGREAPSLDAEEGSSDGEQAEREQCVVVLHLGSGRVERPLAAEAAAAASSRGMQACRDAVSHVVLRATTPQERDVWSERLEQTIAALQPERGEGSPVEPTGHVDGVLMSGPLRKKRGSAAKAWDKRYFWLVPYYLMYADKPPPLLATYVDAKTHKSIDLSTHTLRLVRGDGEADSLELYCPYERAYHLRAESEEQTAAWADAIAAEQARMALLVQERWDIGAANSRGRPARRAQRAAARGSSTAMSTPPQLPASRLLRQQGLLKYGWVDRCLEPSRSKACSAAKWKRQWLVLREDGLLLCYSKAKDTQPAQVMFVADSDASEWKEVSGRPHCLKLSSKAYLDEADLLVVDLLSASEQADWHRHLAAVCSRASPGQPSGGHTMRLDDHSLVALRLTLQKESRDASLGLSLRANAGQEVVSAVATGSPSEAAGLQANDIVLAVGGSVALSLQQVAAELRDAPAGALNLLVGRPRMAQVAMEDIGSALPPTAGEGSGGDDPGATVLPVRLRQAEMMLGEVLARSHEGLAACKVGLRRLGPLALLAAASPTHTLPLLCGQAALSAVRHRIKVERSVSESFLQLTADEPLVEPMMRPALGAASALALPHQALASISSRVTAVHLSVVAWGSSLKHSTPPQRQELADWLAAEVETPLCAAQLRLEATISQVIAQSAQQGKELRAGYAQLSRARADLKRRHLEAEAAQAEHHKATNSMVASRARGDTDEEPKAATFSKASERLSKAALRLEAAKARTPQAEAAYSRLRAGVVVSTWKFCTLHIPALCCTLKSAEYERAHEVETLQWKMLDALGLVSSRLTATIESRMQSLAEQKGSLWLDATL</sequence>
<evidence type="ECO:0000313" key="5">
    <source>
        <dbReference type="EMBL" id="KAL1527259.1"/>
    </source>
</evidence>
<name>A0AB34K4E9_PRYPA</name>
<feature type="compositionally biased region" description="Low complexity" evidence="1">
    <location>
        <begin position="725"/>
        <end position="734"/>
    </location>
</feature>
<dbReference type="SMART" id="SM00325">
    <property type="entry name" value="RhoGEF"/>
    <property type="match status" value="1"/>
</dbReference>
<dbReference type="GO" id="GO:0005737">
    <property type="term" value="C:cytoplasm"/>
    <property type="evidence" value="ECO:0007669"/>
    <property type="project" value="TreeGrafter"/>
</dbReference>
<dbReference type="Pfam" id="PF14237">
    <property type="entry name" value="GYF_2"/>
    <property type="match status" value="1"/>
</dbReference>
<dbReference type="PANTHER" id="PTHR12673">
    <property type="entry name" value="FACIOGENITAL DYSPLASIA PROTEIN"/>
    <property type="match status" value="1"/>
</dbReference>
<dbReference type="Pfam" id="PF17820">
    <property type="entry name" value="PDZ_6"/>
    <property type="match status" value="1"/>
</dbReference>
<dbReference type="InterPro" id="IPR001849">
    <property type="entry name" value="PH_domain"/>
</dbReference>
<dbReference type="InterPro" id="IPR025640">
    <property type="entry name" value="GYF_2"/>
</dbReference>
<feature type="region of interest" description="Disordered" evidence="1">
    <location>
        <begin position="715"/>
        <end position="741"/>
    </location>
</feature>
<dbReference type="InterPro" id="IPR001478">
    <property type="entry name" value="PDZ"/>
</dbReference>
<proteinExistence type="predicted"/>
<dbReference type="InterPro" id="IPR000219">
    <property type="entry name" value="DH_dom"/>
</dbReference>
<reference evidence="5 6" key="1">
    <citation type="journal article" date="2024" name="Science">
        <title>Giant polyketide synthase enzymes in the biosynthesis of giant marine polyether toxins.</title>
        <authorList>
            <person name="Fallon T.R."/>
            <person name="Shende V.V."/>
            <person name="Wierzbicki I.H."/>
            <person name="Pendleton A.L."/>
            <person name="Watervoot N.F."/>
            <person name="Auber R.P."/>
            <person name="Gonzalez D.J."/>
            <person name="Wisecaver J.H."/>
            <person name="Moore B.S."/>
        </authorList>
    </citation>
    <scope>NUCLEOTIDE SEQUENCE [LARGE SCALE GENOMIC DNA]</scope>
    <source>
        <strain evidence="5 6">12B1</strain>
    </source>
</reference>
<protein>
    <submittedName>
        <fullName evidence="5">Uncharacterized protein</fullName>
    </submittedName>
</protein>
<dbReference type="Gene3D" id="1.20.900.10">
    <property type="entry name" value="Dbl homology (DH) domain"/>
    <property type="match status" value="1"/>
</dbReference>
<dbReference type="CDD" id="cd00821">
    <property type="entry name" value="PH"/>
    <property type="match status" value="2"/>
</dbReference>
<feature type="compositionally biased region" description="Basic and acidic residues" evidence="1">
    <location>
        <begin position="1206"/>
        <end position="1215"/>
    </location>
</feature>
<organism evidence="5 6">
    <name type="scientific">Prymnesium parvum</name>
    <name type="common">Toxic golden alga</name>
    <dbReference type="NCBI Taxonomy" id="97485"/>
    <lineage>
        <taxon>Eukaryota</taxon>
        <taxon>Haptista</taxon>
        <taxon>Haptophyta</taxon>
        <taxon>Prymnesiophyceae</taxon>
        <taxon>Prymnesiales</taxon>
        <taxon>Prymnesiaceae</taxon>
        <taxon>Prymnesium</taxon>
    </lineage>
</organism>
<feature type="compositionally biased region" description="Basic and acidic residues" evidence="1">
    <location>
        <begin position="1186"/>
        <end position="1196"/>
    </location>
</feature>
<dbReference type="PANTHER" id="PTHR12673:SF159">
    <property type="entry name" value="LD03170P"/>
    <property type="match status" value="1"/>
</dbReference>
<dbReference type="Gene3D" id="2.30.29.30">
    <property type="entry name" value="Pleckstrin-homology domain (PH domain)/Phosphotyrosine-binding domain (PTB)"/>
    <property type="match status" value="3"/>
</dbReference>
<feature type="region of interest" description="Disordered" evidence="1">
    <location>
        <begin position="1186"/>
        <end position="1220"/>
    </location>
</feature>
<comment type="caution">
    <text evidence="5">The sequence shown here is derived from an EMBL/GenBank/DDBJ whole genome shotgun (WGS) entry which is preliminary data.</text>
</comment>
<evidence type="ECO:0000259" key="3">
    <source>
        <dbReference type="PROSITE" id="PS50010"/>
    </source>
</evidence>
<feature type="domain" description="PDZ" evidence="4">
    <location>
        <begin position="883"/>
        <end position="950"/>
    </location>
</feature>
<feature type="domain" description="PH" evidence="2">
    <location>
        <begin position="595"/>
        <end position="698"/>
    </location>
</feature>
<feature type="region of interest" description="Disordered" evidence="1">
    <location>
        <begin position="580"/>
        <end position="599"/>
    </location>
</feature>
<feature type="compositionally biased region" description="Basic and acidic residues" evidence="1">
    <location>
        <begin position="111"/>
        <end position="122"/>
    </location>
</feature>
<dbReference type="SUPFAM" id="SSF50729">
    <property type="entry name" value="PH domain-like"/>
    <property type="match status" value="3"/>
</dbReference>
<feature type="region of interest" description="Disordered" evidence="1">
    <location>
        <begin position="489"/>
        <end position="510"/>
    </location>
</feature>
<evidence type="ECO:0000256" key="1">
    <source>
        <dbReference type="SAM" id="MobiDB-lite"/>
    </source>
</evidence>
<dbReference type="CDD" id="cd00136">
    <property type="entry name" value="PDZ_canonical"/>
    <property type="match status" value="1"/>
</dbReference>
<feature type="domain" description="DH" evidence="3">
    <location>
        <begin position="139"/>
        <end position="337"/>
    </location>
</feature>
<dbReference type="InterPro" id="IPR051092">
    <property type="entry name" value="FYVE_RhoGEF_PH"/>
</dbReference>
<dbReference type="PROSITE" id="PS50003">
    <property type="entry name" value="PH_DOMAIN"/>
    <property type="match status" value="3"/>
</dbReference>
<dbReference type="Gene3D" id="1.20.1270.60">
    <property type="entry name" value="Arfaptin homology (AH) domain/BAR domain"/>
    <property type="match status" value="1"/>
</dbReference>
<evidence type="ECO:0000259" key="4">
    <source>
        <dbReference type="PROSITE" id="PS50106"/>
    </source>
</evidence>
<dbReference type="PROSITE" id="PS50010">
    <property type="entry name" value="DH_2"/>
    <property type="match status" value="1"/>
</dbReference>
<dbReference type="Proteomes" id="UP001515480">
    <property type="component" value="Unassembled WGS sequence"/>
</dbReference>
<dbReference type="InterPro" id="IPR011993">
    <property type="entry name" value="PH-like_dom_sf"/>
</dbReference>
<dbReference type="EMBL" id="JBGBPQ010000003">
    <property type="protein sequence ID" value="KAL1527259.1"/>
    <property type="molecule type" value="Genomic_DNA"/>
</dbReference>
<evidence type="ECO:0000313" key="6">
    <source>
        <dbReference type="Proteomes" id="UP001515480"/>
    </source>
</evidence>
<dbReference type="GO" id="GO:0005085">
    <property type="term" value="F:guanyl-nucleotide exchange factor activity"/>
    <property type="evidence" value="ECO:0007669"/>
    <property type="project" value="InterPro"/>
</dbReference>
<keyword evidence="6" id="KW-1185">Reference proteome</keyword>